<organism evidence="5 6">
    <name type="scientific">Christiangramia antarctica</name>
    <dbReference type="NCBI Taxonomy" id="2058158"/>
    <lineage>
        <taxon>Bacteria</taxon>
        <taxon>Pseudomonadati</taxon>
        <taxon>Bacteroidota</taxon>
        <taxon>Flavobacteriia</taxon>
        <taxon>Flavobacteriales</taxon>
        <taxon>Flavobacteriaceae</taxon>
        <taxon>Christiangramia</taxon>
    </lineage>
</organism>
<dbReference type="Proteomes" id="UP001597438">
    <property type="component" value="Unassembled WGS sequence"/>
</dbReference>
<dbReference type="InterPro" id="IPR036388">
    <property type="entry name" value="WH-like_DNA-bd_sf"/>
</dbReference>
<keyword evidence="2" id="KW-0238">DNA-binding</keyword>
<dbReference type="PANTHER" id="PTHR33154">
    <property type="entry name" value="TRANSCRIPTIONAL REGULATOR, ARSR FAMILY"/>
    <property type="match status" value="1"/>
</dbReference>
<protein>
    <submittedName>
        <fullName evidence="5">ArsR/SmtB family transcription factor</fullName>
    </submittedName>
</protein>
<dbReference type="PRINTS" id="PR00778">
    <property type="entry name" value="HTHARSR"/>
</dbReference>
<sequence length="106" mass="12229">MLNKKIFELQADVCKALAHPIRMEIIHLLRKEELCFAKILEATGCLKSNLSQHLKIMTKKGILKVRKDGQCRHFSLSSKKVAEACQLMHEVLFQNIQEQQELLKNS</sequence>
<evidence type="ECO:0000259" key="4">
    <source>
        <dbReference type="PROSITE" id="PS50987"/>
    </source>
</evidence>
<evidence type="ECO:0000313" key="6">
    <source>
        <dbReference type="Proteomes" id="UP001597438"/>
    </source>
</evidence>
<proteinExistence type="predicted"/>
<keyword evidence="1" id="KW-0805">Transcription regulation</keyword>
<dbReference type="NCBIfam" id="NF033788">
    <property type="entry name" value="HTH_metalloreg"/>
    <property type="match status" value="1"/>
</dbReference>
<keyword evidence="6" id="KW-1185">Reference proteome</keyword>
<dbReference type="SMART" id="SM00418">
    <property type="entry name" value="HTH_ARSR"/>
    <property type="match status" value="1"/>
</dbReference>
<evidence type="ECO:0000256" key="2">
    <source>
        <dbReference type="ARBA" id="ARBA00023125"/>
    </source>
</evidence>
<dbReference type="CDD" id="cd00090">
    <property type="entry name" value="HTH_ARSR"/>
    <property type="match status" value="1"/>
</dbReference>
<dbReference type="PANTHER" id="PTHR33154:SF33">
    <property type="entry name" value="TRANSCRIPTIONAL REPRESSOR SDPR"/>
    <property type="match status" value="1"/>
</dbReference>
<evidence type="ECO:0000313" key="5">
    <source>
        <dbReference type="EMBL" id="MFD2833560.1"/>
    </source>
</evidence>
<feature type="domain" description="HTH arsR-type" evidence="4">
    <location>
        <begin position="2"/>
        <end position="99"/>
    </location>
</feature>
<dbReference type="Gene3D" id="1.10.10.10">
    <property type="entry name" value="Winged helix-like DNA-binding domain superfamily/Winged helix DNA-binding domain"/>
    <property type="match status" value="1"/>
</dbReference>
<gene>
    <name evidence="5" type="ORF">ACFSYS_09695</name>
</gene>
<dbReference type="SUPFAM" id="SSF46785">
    <property type="entry name" value="Winged helix' DNA-binding domain"/>
    <property type="match status" value="1"/>
</dbReference>
<dbReference type="EMBL" id="JBHUOJ010000021">
    <property type="protein sequence ID" value="MFD2833560.1"/>
    <property type="molecule type" value="Genomic_DNA"/>
</dbReference>
<comment type="caution">
    <text evidence="5">The sequence shown here is derived from an EMBL/GenBank/DDBJ whole genome shotgun (WGS) entry which is preliminary data.</text>
</comment>
<dbReference type="InterPro" id="IPR001845">
    <property type="entry name" value="HTH_ArsR_DNA-bd_dom"/>
</dbReference>
<dbReference type="Pfam" id="PF01022">
    <property type="entry name" value="HTH_5"/>
    <property type="match status" value="1"/>
</dbReference>
<dbReference type="InterPro" id="IPR051081">
    <property type="entry name" value="HTH_MetalResp_TranReg"/>
</dbReference>
<evidence type="ECO:0000256" key="1">
    <source>
        <dbReference type="ARBA" id="ARBA00023015"/>
    </source>
</evidence>
<dbReference type="InterPro" id="IPR011991">
    <property type="entry name" value="ArsR-like_HTH"/>
</dbReference>
<reference evidence="6" key="1">
    <citation type="journal article" date="2019" name="Int. J. Syst. Evol. Microbiol.">
        <title>The Global Catalogue of Microorganisms (GCM) 10K type strain sequencing project: providing services to taxonomists for standard genome sequencing and annotation.</title>
        <authorList>
            <consortium name="The Broad Institute Genomics Platform"/>
            <consortium name="The Broad Institute Genome Sequencing Center for Infectious Disease"/>
            <person name="Wu L."/>
            <person name="Ma J."/>
        </authorList>
    </citation>
    <scope>NUCLEOTIDE SEQUENCE [LARGE SCALE GENOMIC DNA]</scope>
    <source>
        <strain evidence="6">KCTC 52925</strain>
    </source>
</reference>
<evidence type="ECO:0000256" key="3">
    <source>
        <dbReference type="ARBA" id="ARBA00023163"/>
    </source>
</evidence>
<dbReference type="InterPro" id="IPR036390">
    <property type="entry name" value="WH_DNA-bd_sf"/>
</dbReference>
<dbReference type="RefSeq" id="WP_251743079.1">
    <property type="nucleotide sequence ID" value="NZ_JBHUOJ010000021.1"/>
</dbReference>
<name>A0ABW5X5L6_9FLAO</name>
<keyword evidence="3" id="KW-0804">Transcription</keyword>
<dbReference type="PROSITE" id="PS50987">
    <property type="entry name" value="HTH_ARSR_2"/>
    <property type="match status" value="1"/>
</dbReference>
<accession>A0ABW5X5L6</accession>